<organism evidence="1 2">
    <name type="scientific">Nocardia kruczakiae</name>
    <dbReference type="NCBI Taxonomy" id="261477"/>
    <lineage>
        <taxon>Bacteria</taxon>
        <taxon>Bacillati</taxon>
        <taxon>Actinomycetota</taxon>
        <taxon>Actinomycetes</taxon>
        <taxon>Mycobacteriales</taxon>
        <taxon>Nocardiaceae</taxon>
        <taxon>Nocardia</taxon>
    </lineage>
</organism>
<evidence type="ECO:0008006" key="3">
    <source>
        <dbReference type="Google" id="ProtNLM"/>
    </source>
</evidence>
<name>A0ABU1XJ17_9NOCA</name>
<evidence type="ECO:0000313" key="1">
    <source>
        <dbReference type="EMBL" id="MDR7170519.1"/>
    </source>
</evidence>
<evidence type="ECO:0000313" key="2">
    <source>
        <dbReference type="Proteomes" id="UP001251217"/>
    </source>
</evidence>
<sequence length="119" mass="13736">MLDIEDVWWRTIDTPRLLRCQAEWRCQVCGLELPPLAWVVVNSEGEIISDAALHRDCLIMAKRWCPELKQSGYQSLEVDRHHILADNVGLDSFAPGDADDEWGTYGDRVRRWTLAMPNQ</sequence>
<accession>A0ABU1XJ17</accession>
<comment type="caution">
    <text evidence="1">The sequence shown here is derived from an EMBL/GenBank/DDBJ whole genome shotgun (WGS) entry which is preliminary data.</text>
</comment>
<protein>
    <recommendedName>
        <fullName evidence="3">HNH endonuclease</fullName>
    </recommendedName>
</protein>
<reference evidence="1 2" key="1">
    <citation type="submission" date="2023-07" db="EMBL/GenBank/DDBJ databases">
        <title>Sorghum-associated microbial communities from plants grown in Nebraska, USA.</title>
        <authorList>
            <person name="Schachtman D."/>
        </authorList>
    </citation>
    <scope>NUCLEOTIDE SEQUENCE [LARGE SCALE GENOMIC DNA]</scope>
    <source>
        <strain evidence="1 2">4272</strain>
    </source>
</reference>
<dbReference type="EMBL" id="JAVDWW010000006">
    <property type="protein sequence ID" value="MDR7170519.1"/>
    <property type="molecule type" value="Genomic_DNA"/>
</dbReference>
<dbReference type="RefSeq" id="WP_310404525.1">
    <property type="nucleotide sequence ID" value="NZ_JAVDWW010000006.1"/>
</dbReference>
<proteinExistence type="predicted"/>
<gene>
    <name evidence="1" type="ORF">J2W56_004270</name>
</gene>
<keyword evidence="2" id="KW-1185">Reference proteome</keyword>
<dbReference type="Proteomes" id="UP001251217">
    <property type="component" value="Unassembled WGS sequence"/>
</dbReference>